<dbReference type="Gene3D" id="3.40.50.720">
    <property type="entry name" value="NAD(P)-binding Rossmann-like Domain"/>
    <property type="match status" value="2"/>
</dbReference>
<dbReference type="eggNOG" id="COG0451">
    <property type="taxonomic scope" value="Bacteria"/>
</dbReference>
<protein>
    <submittedName>
        <fullName evidence="2">NAD dependent epimerase/dehydratase family protein</fullName>
    </submittedName>
</protein>
<proteinExistence type="predicted"/>
<dbReference type="EMBL" id="CP003255">
    <property type="protein sequence ID" value="AGA58927.1"/>
    <property type="molecule type" value="Genomic_DNA"/>
</dbReference>
<dbReference type="STRING" id="717605.Theco_2843"/>
<reference evidence="3" key="1">
    <citation type="submission" date="2012-01" db="EMBL/GenBank/DDBJ databases">
        <title>Complete sequence of chromosome of Thermobacillus composti KWC4.</title>
        <authorList>
            <person name="Lucas S."/>
            <person name="Han J."/>
            <person name="Lapidus A."/>
            <person name="Cheng J.-F."/>
            <person name="Goodwin L."/>
            <person name="Pitluck S."/>
            <person name="Peters L."/>
            <person name="Ovchinnikova G."/>
            <person name="Teshima H."/>
            <person name="Detter J.C."/>
            <person name="Han C."/>
            <person name="Tapia R."/>
            <person name="Land M."/>
            <person name="Hauser L."/>
            <person name="Kyrpides N."/>
            <person name="Ivanova N."/>
            <person name="Pagani I."/>
            <person name="Anderson I."/>
            <person name="Woyke T."/>
        </authorList>
    </citation>
    <scope>NUCLEOTIDE SEQUENCE [LARGE SCALE GENOMIC DNA]</scope>
    <source>
        <strain evidence="3">DSM 18247 / JCM 13945 / KWC4</strain>
    </source>
</reference>
<dbReference type="SUPFAM" id="SSF51735">
    <property type="entry name" value="NAD(P)-binding Rossmann-fold domains"/>
    <property type="match status" value="1"/>
</dbReference>
<name>L0EGL5_THECK</name>
<keyword evidence="3" id="KW-1185">Reference proteome</keyword>
<dbReference type="Proteomes" id="UP000010795">
    <property type="component" value="Chromosome"/>
</dbReference>
<sequence length="237" mass="25745">MRIFVAGASGVIGRRLLPKFTRPGHDVTGLTHRAENMPHIEAAGARAVVADIFDRDSVMRALEAARPDVVIHQLTALKEWNLEDNANIRKTGTRHLVDAALAAGAKRMTAQSIAWAYEPGESPASETDGLIADRVRRREMPATDGVTSFLHVEDAAQAAVLALDWPDGIVNIVDDEPAVGTEWLPHYAALLGAPAPELKPGRGGWERGASNAKARREYGWTPIYGSWRTGFEQSLAR</sequence>
<dbReference type="PANTHER" id="PTHR48079:SF6">
    <property type="entry name" value="NAD(P)-BINDING DOMAIN-CONTAINING PROTEIN-RELATED"/>
    <property type="match status" value="1"/>
</dbReference>
<organism evidence="2 3">
    <name type="scientific">Thermobacillus composti (strain DSM 18247 / JCM 13945 / KWC4)</name>
    <dbReference type="NCBI Taxonomy" id="717605"/>
    <lineage>
        <taxon>Bacteria</taxon>
        <taxon>Bacillati</taxon>
        <taxon>Bacillota</taxon>
        <taxon>Bacilli</taxon>
        <taxon>Bacillales</taxon>
        <taxon>Paenibacillaceae</taxon>
        <taxon>Thermobacillus</taxon>
    </lineage>
</organism>
<dbReference type="KEGG" id="tco:Theco_2843"/>
<feature type="domain" description="NAD-dependent epimerase/dehydratase" evidence="1">
    <location>
        <begin position="3"/>
        <end position="128"/>
    </location>
</feature>
<gene>
    <name evidence="2" type="ordered locus">Theco_2843</name>
</gene>
<dbReference type="Pfam" id="PF01370">
    <property type="entry name" value="Epimerase"/>
    <property type="match status" value="1"/>
</dbReference>
<dbReference type="InterPro" id="IPR001509">
    <property type="entry name" value="Epimerase_deHydtase"/>
</dbReference>
<dbReference type="InterPro" id="IPR051783">
    <property type="entry name" value="NAD(P)-dependent_oxidoreduct"/>
</dbReference>
<dbReference type="AlphaFoldDB" id="L0EGL5"/>
<evidence type="ECO:0000259" key="1">
    <source>
        <dbReference type="Pfam" id="PF01370"/>
    </source>
</evidence>
<dbReference type="GO" id="GO:0005737">
    <property type="term" value="C:cytoplasm"/>
    <property type="evidence" value="ECO:0007669"/>
    <property type="project" value="TreeGrafter"/>
</dbReference>
<evidence type="ECO:0000313" key="3">
    <source>
        <dbReference type="Proteomes" id="UP000010795"/>
    </source>
</evidence>
<dbReference type="InterPro" id="IPR036291">
    <property type="entry name" value="NAD(P)-bd_dom_sf"/>
</dbReference>
<accession>L0EGL5</accession>
<evidence type="ECO:0000313" key="2">
    <source>
        <dbReference type="EMBL" id="AGA58927.1"/>
    </source>
</evidence>
<dbReference type="GO" id="GO:0004029">
    <property type="term" value="F:aldehyde dehydrogenase (NAD+) activity"/>
    <property type="evidence" value="ECO:0007669"/>
    <property type="project" value="TreeGrafter"/>
</dbReference>
<dbReference type="PANTHER" id="PTHR48079">
    <property type="entry name" value="PROTEIN YEEZ"/>
    <property type="match status" value="1"/>
</dbReference>
<dbReference type="HOGENOM" id="CLU_3423161_0_0_9"/>